<evidence type="ECO:0000313" key="1">
    <source>
        <dbReference type="EMBL" id="MEL0602952.1"/>
    </source>
</evidence>
<organism evidence="1 2">
    <name type="scientific">Pseudoalteromonas undina</name>
    <dbReference type="NCBI Taxonomy" id="43660"/>
    <lineage>
        <taxon>Bacteria</taxon>
        <taxon>Pseudomonadati</taxon>
        <taxon>Pseudomonadota</taxon>
        <taxon>Gammaproteobacteria</taxon>
        <taxon>Alteromonadales</taxon>
        <taxon>Pseudoalteromonadaceae</taxon>
        <taxon>Pseudoalteromonas</taxon>
    </lineage>
</organism>
<reference evidence="1" key="1">
    <citation type="submission" date="2024-02" db="EMBL/GenBank/DDBJ databases">
        <title>Bacteria isolated from the canopy kelp, Nereocystis luetkeana.</title>
        <authorList>
            <person name="Pfister C.A."/>
            <person name="Younker I.T."/>
            <person name="Light S.H."/>
        </authorList>
    </citation>
    <scope>NUCLEOTIDE SEQUENCE</scope>
    <source>
        <strain evidence="1">TN.2.01</strain>
    </source>
</reference>
<protein>
    <submittedName>
        <fullName evidence="1">LysR family transcriptional regulator</fullName>
    </submittedName>
</protein>
<evidence type="ECO:0000313" key="2">
    <source>
        <dbReference type="Proteomes" id="UP001374952"/>
    </source>
</evidence>
<name>A0ACC6QZB7_9GAMM</name>
<gene>
    <name evidence="1" type="ORF">V6250_02165</name>
</gene>
<proteinExistence type="predicted"/>
<sequence length="304" mass="34323">MNNHLKYNLNRVAYFVAIVEEKTITAAAQRLGLSKAVVSKQLQLLEEEVGVNLIVRNTRHMHTTKAGEVFYLQSRDVLNYAQLAYEGLAQISQEPTGTIRITSPIDFGVAKLSAFVANFCQKYPKIQIELSLNDDIVDIVSQGFDLSFRIGWLSDSSNRARKLGTFKEVLVCAPNKANEWYPETPSDLKQLPFAAYYGIDHSARVFTKKNKTNNQIQRTEVQLHSNLTFNVTSALRQALLEGHHFGIMPDFAIQQDLDNGRLIQLLPSWQLREGGIYIVSPPSTLRSQAVKLFISELENRLIVD</sequence>
<dbReference type="EMBL" id="JBAKAX010000001">
    <property type="protein sequence ID" value="MEL0602952.1"/>
    <property type="molecule type" value="Genomic_DNA"/>
</dbReference>
<keyword evidence="2" id="KW-1185">Reference proteome</keyword>
<accession>A0ACC6QZB7</accession>
<dbReference type="Proteomes" id="UP001374952">
    <property type="component" value="Unassembled WGS sequence"/>
</dbReference>
<comment type="caution">
    <text evidence="1">The sequence shown here is derived from an EMBL/GenBank/DDBJ whole genome shotgun (WGS) entry which is preliminary data.</text>
</comment>